<sequence>MSISKRRLKSGQIVYDVQEYVGFTLDGKRDRKKVTCNSLREAKVERAKLVAMRDARRNRSGRCTFGQYVDQWWWPSTSGLAASTRDTYEKELRLRLRPAFGGIDMRDITRPMIQRMVGSCGTRRVAEKALGTLRTIMNQAVGDGLMASNPACAAYDMPPIGRRRDNGLVITTFGAMRPLLAALGDYVAIDGGFCRVLAVTGLLMGLRPEERYGLDWSDVDARRRMCHVRRAYLSVSRREGSHDEKGTKTAGSMRDVPIPDDVCRMLIEYQRRDGTVRMGPVLVGSGGQRIPPATAKRRWARFLSWCDETGRDVLHVTIENCRHSFATSYLHAGGRVEDLSRMLGHSDIVTTYRRYVRPSTDDLSRGIMEHVPTMLDDVQGDNRDIPSVAHGTA</sequence>
<dbReference type="Gene3D" id="1.10.150.130">
    <property type="match status" value="1"/>
</dbReference>
<dbReference type="EMBL" id="AWEZ01000047">
    <property type="protein sequence ID" value="ERL08024.1"/>
    <property type="molecule type" value="Genomic_DNA"/>
</dbReference>
<dbReference type="PANTHER" id="PTHR30349:SF64">
    <property type="entry name" value="PROPHAGE INTEGRASE INTD-RELATED"/>
    <property type="match status" value="1"/>
</dbReference>
<evidence type="ECO:0000313" key="8">
    <source>
        <dbReference type="EMBL" id="ERL08024.1"/>
    </source>
</evidence>
<dbReference type="GO" id="GO:0015074">
    <property type="term" value="P:DNA integration"/>
    <property type="evidence" value="ECO:0007669"/>
    <property type="project" value="UniProtKB-KW"/>
</dbReference>
<evidence type="ECO:0000256" key="4">
    <source>
        <dbReference type="ARBA" id="ARBA00023172"/>
    </source>
</evidence>
<dbReference type="PROSITE" id="PS51898">
    <property type="entry name" value="TYR_RECOMBINASE"/>
    <property type="match status" value="1"/>
</dbReference>
<dbReference type="AlphaFoldDB" id="U2T4P3"/>
<evidence type="ECO:0000259" key="7">
    <source>
        <dbReference type="PROSITE" id="PS51900"/>
    </source>
</evidence>
<dbReference type="InterPro" id="IPR013762">
    <property type="entry name" value="Integrase-like_cat_sf"/>
</dbReference>
<proteinExistence type="inferred from homology"/>
<dbReference type="Gene3D" id="1.10.443.10">
    <property type="entry name" value="Intergrase catalytic core"/>
    <property type="match status" value="1"/>
</dbReference>
<evidence type="ECO:0000256" key="2">
    <source>
        <dbReference type="ARBA" id="ARBA00022908"/>
    </source>
</evidence>
<feature type="domain" description="Core-binding (CB)" evidence="7">
    <location>
        <begin position="63"/>
        <end position="141"/>
    </location>
</feature>
<dbReference type="eggNOG" id="COG4974">
    <property type="taxonomic scope" value="Bacteria"/>
</dbReference>
<dbReference type="InterPro" id="IPR011010">
    <property type="entry name" value="DNA_brk_join_enz"/>
</dbReference>
<dbReference type="CDD" id="cd01189">
    <property type="entry name" value="INT_ICEBs1_C_like"/>
    <property type="match status" value="1"/>
</dbReference>
<dbReference type="SUPFAM" id="SSF56349">
    <property type="entry name" value="DNA breaking-rejoining enzymes"/>
    <property type="match status" value="1"/>
</dbReference>
<dbReference type="PROSITE" id="PS51900">
    <property type="entry name" value="CB"/>
    <property type="match status" value="1"/>
</dbReference>
<reference evidence="8 9" key="1">
    <citation type="submission" date="2013-08" db="EMBL/GenBank/DDBJ databases">
        <authorList>
            <person name="Durkin A.S."/>
            <person name="Haft D.R."/>
            <person name="McCorrison J."/>
            <person name="Torralba M."/>
            <person name="Gillis M."/>
            <person name="Haft D.H."/>
            <person name="Methe B."/>
            <person name="Sutton G."/>
            <person name="Nelson K.E."/>
        </authorList>
    </citation>
    <scope>NUCLEOTIDE SEQUENCE [LARGE SCALE GENOMIC DNA]</scope>
    <source>
        <strain evidence="8 9">F0195</strain>
    </source>
</reference>
<dbReference type="InterPro" id="IPR050090">
    <property type="entry name" value="Tyrosine_recombinase_XerCD"/>
</dbReference>
<evidence type="ECO:0000259" key="6">
    <source>
        <dbReference type="PROSITE" id="PS51898"/>
    </source>
</evidence>
<protein>
    <submittedName>
        <fullName evidence="8">Site-specific recombinase, phage integrase family</fullName>
    </submittedName>
</protein>
<dbReference type="InterPro" id="IPR004107">
    <property type="entry name" value="Integrase_SAM-like_N"/>
</dbReference>
<name>U2T4P3_9ACTN</name>
<keyword evidence="9" id="KW-1185">Reference proteome</keyword>
<gene>
    <name evidence="8" type="ORF">HMPREF1316_2397</name>
</gene>
<comment type="similarity">
    <text evidence="1">Belongs to the 'phage' integrase family.</text>
</comment>
<dbReference type="GO" id="GO:0003677">
    <property type="term" value="F:DNA binding"/>
    <property type="evidence" value="ECO:0007669"/>
    <property type="project" value="UniProtKB-UniRule"/>
</dbReference>
<comment type="caution">
    <text evidence="8">The sequence shown here is derived from an EMBL/GenBank/DDBJ whole genome shotgun (WGS) entry which is preliminary data.</text>
</comment>
<dbReference type="STRING" id="1125712.HMPREF1316_2397"/>
<accession>U2T4P3</accession>
<dbReference type="Proteomes" id="UP000016638">
    <property type="component" value="Unassembled WGS sequence"/>
</dbReference>
<keyword evidence="3 5" id="KW-0238">DNA-binding</keyword>
<dbReference type="InterPro" id="IPR010998">
    <property type="entry name" value="Integrase_recombinase_N"/>
</dbReference>
<evidence type="ECO:0000256" key="5">
    <source>
        <dbReference type="PROSITE-ProRule" id="PRU01248"/>
    </source>
</evidence>
<dbReference type="PANTHER" id="PTHR30349">
    <property type="entry name" value="PHAGE INTEGRASE-RELATED"/>
    <property type="match status" value="1"/>
</dbReference>
<feature type="domain" description="Tyr recombinase" evidence="6">
    <location>
        <begin position="169"/>
        <end position="368"/>
    </location>
</feature>
<dbReference type="OrthoDB" id="148546at2"/>
<keyword evidence="2" id="KW-0229">DNA integration</keyword>
<evidence type="ECO:0000313" key="9">
    <source>
        <dbReference type="Proteomes" id="UP000016638"/>
    </source>
</evidence>
<dbReference type="InterPro" id="IPR002104">
    <property type="entry name" value="Integrase_catalytic"/>
</dbReference>
<dbReference type="PATRIC" id="fig|1125712.3.peg.1453"/>
<dbReference type="Pfam" id="PF14659">
    <property type="entry name" value="Phage_int_SAM_3"/>
    <property type="match status" value="1"/>
</dbReference>
<organism evidence="8 9">
    <name type="scientific">Olsenella profusa F0195</name>
    <dbReference type="NCBI Taxonomy" id="1125712"/>
    <lineage>
        <taxon>Bacteria</taxon>
        <taxon>Bacillati</taxon>
        <taxon>Actinomycetota</taxon>
        <taxon>Coriobacteriia</taxon>
        <taxon>Coriobacteriales</taxon>
        <taxon>Atopobiaceae</taxon>
        <taxon>Olsenella</taxon>
    </lineage>
</organism>
<evidence type="ECO:0000256" key="3">
    <source>
        <dbReference type="ARBA" id="ARBA00023125"/>
    </source>
</evidence>
<dbReference type="RefSeq" id="WP_021726299.1">
    <property type="nucleotide sequence ID" value="NZ_AWEZ01000047.1"/>
</dbReference>
<dbReference type="GO" id="GO:0006310">
    <property type="term" value="P:DNA recombination"/>
    <property type="evidence" value="ECO:0007669"/>
    <property type="project" value="UniProtKB-KW"/>
</dbReference>
<keyword evidence="4" id="KW-0233">DNA recombination</keyword>
<evidence type="ECO:0000256" key="1">
    <source>
        <dbReference type="ARBA" id="ARBA00008857"/>
    </source>
</evidence>
<dbReference type="InterPro" id="IPR044068">
    <property type="entry name" value="CB"/>
</dbReference>
<dbReference type="Pfam" id="PF00589">
    <property type="entry name" value="Phage_integrase"/>
    <property type="match status" value="1"/>
</dbReference>